<dbReference type="InterPro" id="IPR033309">
    <property type="entry name" value="Mus81"/>
</dbReference>
<keyword evidence="4 13" id="KW-0540">Nuclease</keyword>
<evidence type="ECO:0000256" key="3">
    <source>
        <dbReference type="ARBA" id="ARBA00010015"/>
    </source>
</evidence>
<sequence>MKERANTAKTKTEEPKELVLPYIIERKRMDDLASSIKDGRFREQKFRLKQSGLSKPIYLVEEFGSQYASLPEGTCLQAVTNTQVVDGFTVKITKDQQESAAFLTIMTRCLQSRYRGRSVTSISIDELQSQPSESFNYEVETELVTFGELNRASMKNQQLSVKDMFAKHLLQLHGVSVEKAKAIVEKFGNPASLIAAYEELGDPAKCAQLLASLKYGKTGRQIGPTLSTHISKLYANVILK</sequence>
<dbReference type="Proteomes" id="UP001381693">
    <property type="component" value="Unassembled WGS sequence"/>
</dbReference>
<dbReference type="InterPro" id="IPR011335">
    <property type="entry name" value="Restrct_endonuc-II-like"/>
</dbReference>
<keyword evidence="10 13" id="KW-0233">DNA recombination</keyword>
<dbReference type="SUPFAM" id="SSF52980">
    <property type="entry name" value="Restriction endonuclease-like"/>
    <property type="match status" value="1"/>
</dbReference>
<dbReference type="GO" id="GO:0000727">
    <property type="term" value="P:double-strand break repair via break-induced replication"/>
    <property type="evidence" value="ECO:0007669"/>
    <property type="project" value="UniProtKB-UniRule"/>
</dbReference>
<accession>A0AAN9A682</accession>
<evidence type="ECO:0000313" key="16">
    <source>
        <dbReference type="Proteomes" id="UP001381693"/>
    </source>
</evidence>
<evidence type="ECO:0000256" key="12">
    <source>
        <dbReference type="ARBA" id="ARBA00023242"/>
    </source>
</evidence>
<dbReference type="EMBL" id="JAXCGZ010015098">
    <property type="protein sequence ID" value="KAK7071332.1"/>
    <property type="molecule type" value="Genomic_DNA"/>
</dbReference>
<name>A0AAN9A682_HALRR</name>
<dbReference type="Gene3D" id="3.40.50.10130">
    <property type="match status" value="1"/>
</dbReference>
<dbReference type="InterPro" id="IPR042530">
    <property type="entry name" value="EME1/EME2_C"/>
</dbReference>
<comment type="subunit">
    <text evidence="13">Interacts with EME1.</text>
</comment>
<dbReference type="GO" id="GO:0031573">
    <property type="term" value="P:mitotic intra-S DNA damage checkpoint signaling"/>
    <property type="evidence" value="ECO:0007669"/>
    <property type="project" value="TreeGrafter"/>
</dbReference>
<dbReference type="AlphaFoldDB" id="A0AAN9A682"/>
<evidence type="ECO:0000256" key="8">
    <source>
        <dbReference type="ARBA" id="ARBA00022801"/>
    </source>
</evidence>
<keyword evidence="8 13" id="KW-0378">Hydrolase</keyword>
<keyword evidence="9 13" id="KW-0460">Magnesium</keyword>
<evidence type="ECO:0000313" key="15">
    <source>
        <dbReference type="EMBL" id="KAK7071332.1"/>
    </source>
</evidence>
<dbReference type="GO" id="GO:0048257">
    <property type="term" value="F:3'-flap endonuclease activity"/>
    <property type="evidence" value="ECO:0007669"/>
    <property type="project" value="TreeGrafter"/>
</dbReference>
<evidence type="ECO:0000256" key="5">
    <source>
        <dbReference type="ARBA" id="ARBA00022723"/>
    </source>
</evidence>
<evidence type="ECO:0000256" key="10">
    <source>
        <dbReference type="ARBA" id="ARBA00023172"/>
    </source>
</evidence>
<dbReference type="Gene3D" id="1.10.150.670">
    <property type="entry name" value="Crossover junction endonuclease EME1, DNA-binding domain"/>
    <property type="match status" value="1"/>
</dbReference>
<evidence type="ECO:0000256" key="6">
    <source>
        <dbReference type="ARBA" id="ARBA00022759"/>
    </source>
</evidence>
<evidence type="ECO:0000259" key="14">
    <source>
        <dbReference type="Pfam" id="PF02732"/>
    </source>
</evidence>
<dbReference type="GO" id="GO:0006308">
    <property type="term" value="P:DNA catabolic process"/>
    <property type="evidence" value="ECO:0007669"/>
    <property type="project" value="UniProtKB-UniRule"/>
</dbReference>
<dbReference type="InterPro" id="IPR047416">
    <property type="entry name" value="XPF_nuclease_Mus81"/>
</dbReference>
<dbReference type="Pfam" id="PF21292">
    <property type="entry name" value="EME1-MUS81_C"/>
    <property type="match status" value="1"/>
</dbReference>
<evidence type="ECO:0000256" key="7">
    <source>
        <dbReference type="ARBA" id="ARBA00022763"/>
    </source>
</evidence>
<dbReference type="GO" id="GO:0000712">
    <property type="term" value="P:resolution of meiotic recombination intermediates"/>
    <property type="evidence" value="ECO:0007669"/>
    <property type="project" value="TreeGrafter"/>
</dbReference>
<keyword evidence="12 13" id="KW-0539">Nucleus</keyword>
<keyword evidence="16" id="KW-1185">Reference proteome</keyword>
<gene>
    <name evidence="15" type="primary">MUS81_2</name>
    <name evidence="15" type="ORF">SK128_003956</name>
</gene>
<evidence type="ECO:0000256" key="2">
    <source>
        <dbReference type="ARBA" id="ARBA00004123"/>
    </source>
</evidence>
<reference evidence="15 16" key="1">
    <citation type="submission" date="2023-11" db="EMBL/GenBank/DDBJ databases">
        <title>Halocaridina rubra genome assembly.</title>
        <authorList>
            <person name="Smith C."/>
        </authorList>
    </citation>
    <scope>NUCLEOTIDE SEQUENCE [LARGE SCALE GENOMIC DNA]</scope>
    <source>
        <strain evidence="15">EP-1</strain>
        <tissue evidence="15">Whole</tissue>
    </source>
</reference>
<keyword evidence="5 13" id="KW-0479">Metal-binding</keyword>
<comment type="subcellular location">
    <subcellularLocation>
        <location evidence="2 13">Nucleus</location>
    </subcellularLocation>
</comment>
<dbReference type="PANTHER" id="PTHR13451:SF0">
    <property type="entry name" value="CROSSOVER JUNCTION ENDONUCLEASE MUS81"/>
    <property type="match status" value="1"/>
</dbReference>
<evidence type="ECO:0000256" key="11">
    <source>
        <dbReference type="ARBA" id="ARBA00023204"/>
    </source>
</evidence>
<dbReference type="GO" id="GO:0048476">
    <property type="term" value="C:Holliday junction resolvase complex"/>
    <property type="evidence" value="ECO:0007669"/>
    <property type="project" value="UniProtKB-UniRule"/>
</dbReference>
<keyword evidence="7 13" id="KW-0227">DNA damage</keyword>
<evidence type="ECO:0000256" key="1">
    <source>
        <dbReference type="ARBA" id="ARBA00001946"/>
    </source>
</evidence>
<dbReference type="EC" id="3.1.22.-" evidence="13"/>
<dbReference type="Pfam" id="PF02732">
    <property type="entry name" value="ERCC4"/>
    <property type="match status" value="1"/>
</dbReference>
<evidence type="ECO:0000256" key="13">
    <source>
        <dbReference type="RuleBase" id="RU369042"/>
    </source>
</evidence>
<dbReference type="GO" id="GO:0003677">
    <property type="term" value="F:DNA binding"/>
    <property type="evidence" value="ECO:0007669"/>
    <property type="project" value="UniProtKB-UniRule"/>
</dbReference>
<evidence type="ECO:0000256" key="4">
    <source>
        <dbReference type="ARBA" id="ARBA00022722"/>
    </source>
</evidence>
<comment type="similarity">
    <text evidence="3 13">Belongs to the XPF family.</text>
</comment>
<protein>
    <recommendedName>
        <fullName evidence="13">Crossover junction endonuclease MUS81</fullName>
        <ecNumber evidence="13">3.1.22.-</ecNumber>
    </recommendedName>
</protein>
<dbReference type="PANTHER" id="PTHR13451">
    <property type="entry name" value="CLASS II CROSSOVER JUNCTION ENDONUCLEASE MUS81"/>
    <property type="match status" value="1"/>
</dbReference>
<keyword evidence="6 13" id="KW-0255">Endonuclease</keyword>
<comment type="cofactor">
    <cofactor evidence="1 13">
        <name>Mg(2+)</name>
        <dbReference type="ChEBI" id="CHEBI:18420"/>
    </cofactor>
</comment>
<dbReference type="CDD" id="cd20074">
    <property type="entry name" value="XPF_nuclease_Mus81"/>
    <property type="match status" value="1"/>
</dbReference>
<dbReference type="InterPro" id="IPR006166">
    <property type="entry name" value="ERCC4_domain"/>
</dbReference>
<comment type="caution">
    <text evidence="15">The sequence shown here is derived from an EMBL/GenBank/DDBJ whole genome shotgun (WGS) entry which is preliminary data.</text>
</comment>
<dbReference type="GO" id="GO:0008821">
    <property type="term" value="F:crossover junction DNA endonuclease activity"/>
    <property type="evidence" value="ECO:0007669"/>
    <property type="project" value="UniProtKB-UniRule"/>
</dbReference>
<dbReference type="GO" id="GO:0005634">
    <property type="term" value="C:nucleus"/>
    <property type="evidence" value="ECO:0007669"/>
    <property type="project" value="UniProtKB-SubCell"/>
</dbReference>
<proteinExistence type="inferred from homology"/>
<evidence type="ECO:0000256" key="9">
    <source>
        <dbReference type="ARBA" id="ARBA00022842"/>
    </source>
</evidence>
<feature type="domain" description="ERCC4" evidence="14">
    <location>
        <begin position="13"/>
        <end position="105"/>
    </location>
</feature>
<keyword evidence="11 13" id="KW-0234">DNA repair</keyword>
<comment type="function">
    <text evidence="13">Interacts with EME1 to form a DNA structure-specific endonuclease with substrate preference for branched DNA structures with a 5'-end at the branch nick. Typical substrates include 3'-flap structures, D-loops, replication forks and nicked Holliday junctions. May be required in mitosis for the processing of stalled or collapsed replication fork intermediates. May be required in meiosis for the repair of meiosis-specific double strand breaks subsequent to single-end invasion (SEI).</text>
</comment>
<organism evidence="15 16">
    <name type="scientific">Halocaridina rubra</name>
    <name type="common">Hawaiian red shrimp</name>
    <dbReference type="NCBI Taxonomy" id="373956"/>
    <lineage>
        <taxon>Eukaryota</taxon>
        <taxon>Metazoa</taxon>
        <taxon>Ecdysozoa</taxon>
        <taxon>Arthropoda</taxon>
        <taxon>Crustacea</taxon>
        <taxon>Multicrustacea</taxon>
        <taxon>Malacostraca</taxon>
        <taxon>Eumalacostraca</taxon>
        <taxon>Eucarida</taxon>
        <taxon>Decapoda</taxon>
        <taxon>Pleocyemata</taxon>
        <taxon>Caridea</taxon>
        <taxon>Atyoidea</taxon>
        <taxon>Atyidae</taxon>
        <taxon>Halocaridina</taxon>
    </lineage>
</organism>
<dbReference type="GO" id="GO:0046872">
    <property type="term" value="F:metal ion binding"/>
    <property type="evidence" value="ECO:0007669"/>
    <property type="project" value="UniProtKB-UniRule"/>
</dbReference>